<keyword evidence="1" id="KW-0472">Membrane</keyword>
<evidence type="ECO:0000313" key="4">
    <source>
        <dbReference type="EMBL" id="GAV03679.1"/>
    </source>
</evidence>
<dbReference type="Proteomes" id="UP000186922">
    <property type="component" value="Unassembled WGS sequence"/>
</dbReference>
<dbReference type="CDD" id="cd02947">
    <property type="entry name" value="TRX_family"/>
    <property type="match status" value="1"/>
</dbReference>
<proteinExistence type="predicted"/>
<dbReference type="PROSITE" id="PS51352">
    <property type="entry name" value="THIOREDOXIN_2"/>
    <property type="match status" value="1"/>
</dbReference>
<evidence type="ECO:0000313" key="5">
    <source>
        <dbReference type="Proteomes" id="UP000186922"/>
    </source>
</evidence>
<protein>
    <recommendedName>
        <fullName evidence="3">Thioredoxin domain-containing protein</fullName>
    </recommendedName>
</protein>
<organism evidence="4 5">
    <name type="scientific">Ramazzottius varieornatus</name>
    <name type="common">Water bear</name>
    <name type="synonym">Tardigrade</name>
    <dbReference type="NCBI Taxonomy" id="947166"/>
    <lineage>
        <taxon>Eukaryota</taxon>
        <taxon>Metazoa</taxon>
        <taxon>Ecdysozoa</taxon>
        <taxon>Tardigrada</taxon>
        <taxon>Eutardigrada</taxon>
        <taxon>Parachela</taxon>
        <taxon>Hypsibioidea</taxon>
        <taxon>Ramazzottiidae</taxon>
        <taxon>Ramazzottius</taxon>
    </lineage>
</organism>
<evidence type="ECO:0000256" key="2">
    <source>
        <dbReference type="SAM" id="SignalP"/>
    </source>
</evidence>
<dbReference type="Gene3D" id="3.40.30.10">
    <property type="entry name" value="Glutaredoxin"/>
    <property type="match status" value="1"/>
</dbReference>
<dbReference type="InterPro" id="IPR013766">
    <property type="entry name" value="Thioredoxin_domain"/>
</dbReference>
<gene>
    <name evidence="4" type="primary">RvY_14071-1</name>
    <name evidence="4" type="synonym">RvY_14071.1</name>
    <name evidence="4" type="ORF">RvY_14071</name>
</gene>
<dbReference type="STRING" id="947166.A0A1D1VYK4"/>
<feature type="domain" description="Thioredoxin" evidence="3">
    <location>
        <begin position="174"/>
        <end position="311"/>
    </location>
</feature>
<dbReference type="PANTHER" id="PTHR14684:SF2">
    <property type="entry name" value="THIOREDOXIN DOMAIN-CONTAINING PROTEIN 15"/>
    <property type="match status" value="1"/>
</dbReference>
<evidence type="ECO:0000256" key="1">
    <source>
        <dbReference type="SAM" id="Phobius"/>
    </source>
</evidence>
<keyword evidence="2" id="KW-0732">Signal</keyword>
<feature type="signal peptide" evidence="2">
    <location>
        <begin position="1"/>
        <end position="19"/>
    </location>
</feature>
<keyword evidence="1" id="KW-1133">Transmembrane helix</keyword>
<dbReference type="SUPFAM" id="SSF52833">
    <property type="entry name" value="Thioredoxin-like"/>
    <property type="match status" value="1"/>
</dbReference>
<reference evidence="4 5" key="1">
    <citation type="journal article" date="2016" name="Nat. Commun.">
        <title>Extremotolerant tardigrade genome and improved radiotolerance of human cultured cells by tardigrade-unique protein.</title>
        <authorList>
            <person name="Hashimoto T."/>
            <person name="Horikawa D.D."/>
            <person name="Saito Y."/>
            <person name="Kuwahara H."/>
            <person name="Kozuka-Hata H."/>
            <person name="Shin-I T."/>
            <person name="Minakuchi Y."/>
            <person name="Ohishi K."/>
            <person name="Motoyama A."/>
            <person name="Aizu T."/>
            <person name="Enomoto A."/>
            <person name="Kondo K."/>
            <person name="Tanaka S."/>
            <person name="Hara Y."/>
            <person name="Koshikawa S."/>
            <person name="Sagara H."/>
            <person name="Miura T."/>
            <person name="Yokobori S."/>
            <person name="Miyagawa K."/>
            <person name="Suzuki Y."/>
            <person name="Kubo T."/>
            <person name="Oyama M."/>
            <person name="Kohara Y."/>
            <person name="Fujiyama A."/>
            <person name="Arakawa K."/>
            <person name="Katayama T."/>
            <person name="Toyoda A."/>
            <person name="Kunieda T."/>
        </authorList>
    </citation>
    <scope>NUCLEOTIDE SEQUENCE [LARGE SCALE GENOMIC DNA]</scope>
    <source>
        <strain evidence="4 5">YOKOZUNA-1</strain>
    </source>
</reference>
<dbReference type="OrthoDB" id="1899781at2759"/>
<keyword evidence="5" id="KW-1185">Reference proteome</keyword>
<dbReference type="InterPro" id="IPR042418">
    <property type="entry name" value="TXNDC15"/>
</dbReference>
<evidence type="ECO:0000259" key="3">
    <source>
        <dbReference type="PROSITE" id="PS51352"/>
    </source>
</evidence>
<name>A0A1D1VYK4_RAMVA</name>
<dbReference type="InterPro" id="IPR036249">
    <property type="entry name" value="Thioredoxin-like_sf"/>
</dbReference>
<dbReference type="AlphaFoldDB" id="A0A1D1VYK4"/>
<dbReference type="GO" id="GO:0060271">
    <property type="term" value="P:cilium assembly"/>
    <property type="evidence" value="ECO:0007669"/>
    <property type="project" value="TreeGrafter"/>
</dbReference>
<dbReference type="GO" id="GO:0005929">
    <property type="term" value="C:cilium"/>
    <property type="evidence" value="ECO:0007669"/>
    <property type="project" value="TreeGrafter"/>
</dbReference>
<feature type="chain" id="PRO_5008898990" description="Thioredoxin domain-containing protein" evidence="2">
    <location>
        <begin position="20"/>
        <end position="379"/>
    </location>
</feature>
<keyword evidence="1" id="KW-0812">Transmembrane</keyword>
<sequence>MDWMILSLTVLIQASFLLGQRDHLHKLEDFVEGSRDLLHRSPRNESLIKSADDEDATFFVPDDVVQLTRHNLNSSLNETLQYQGWILKLAKGAKEQEADDGGHHFMEWARSFFPRKNLGLSSVDRFLKIVGLRSYQTCPLSAFAENQTDLDFSAGWEQRTILYLYRSNKTSVSCMPYEHSGEPQLTVIDGSTLQSQLANTTETKTCTVVFFFSPSCPYSRRAAPFMQAAAVYFPILRFVAVNTDKSPGVAGHYGIMGVPVVVLFHEKKFITGWTIPYPDARDTIRAFIMAYTDVKYIPERLNLTDLDSGIVSHFRLRKHSDALYMIAYCIVLGSFILYFWKSYLLDLIKRSVEQNGLRDRPVQIAPLPPGHDVVMGAAL</sequence>
<dbReference type="PANTHER" id="PTHR14684">
    <property type="entry name" value="THIOREDOXIN DOMAIN-CONTAINING PROTEIN 15"/>
    <property type="match status" value="1"/>
</dbReference>
<dbReference type="EMBL" id="BDGG01000009">
    <property type="protein sequence ID" value="GAV03679.1"/>
    <property type="molecule type" value="Genomic_DNA"/>
</dbReference>
<accession>A0A1D1VYK4</accession>
<dbReference type="Pfam" id="PF00085">
    <property type="entry name" value="Thioredoxin"/>
    <property type="match status" value="1"/>
</dbReference>
<feature type="transmembrane region" description="Helical" evidence="1">
    <location>
        <begin position="322"/>
        <end position="340"/>
    </location>
</feature>
<comment type="caution">
    <text evidence="4">The sequence shown here is derived from an EMBL/GenBank/DDBJ whole genome shotgun (WGS) entry which is preliminary data.</text>
</comment>